<comment type="caution">
    <text evidence="1">The sequence shown here is derived from an EMBL/GenBank/DDBJ whole genome shotgun (WGS) entry which is preliminary data.</text>
</comment>
<dbReference type="OrthoDB" id="2538017at2759"/>
<keyword evidence="2" id="KW-1185">Reference proteome</keyword>
<evidence type="ECO:0000313" key="2">
    <source>
        <dbReference type="Proteomes" id="UP001143981"/>
    </source>
</evidence>
<proteinExistence type="predicted"/>
<accession>A0A9W8CM27</accession>
<evidence type="ECO:0000313" key="1">
    <source>
        <dbReference type="EMBL" id="KAJ1717984.1"/>
    </source>
</evidence>
<feature type="non-terminal residue" evidence="1">
    <location>
        <position position="62"/>
    </location>
</feature>
<name>A0A9W8CM27_9FUNG</name>
<dbReference type="AlphaFoldDB" id="A0A9W8CM27"/>
<dbReference type="Proteomes" id="UP001143981">
    <property type="component" value="Unassembled WGS sequence"/>
</dbReference>
<sequence>MLVEIERQKQVQIQIGSSIIVDETEREIRQVGQNVQLLAQELAVVKMTMSGDREMVEDAKQQ</sequence>
<reference evidence="1" key="1">
    <citation type="submission" date="2022-07" db="EMBL/GenBank/DDBJ databases">
        <title>Phylogenomic reconstructions and comparative analyses of Kickxellomycotina fungi.</title>
        <authorList>
            <person name="Reynolds N.K."/>
            <person name="Stajich J.E."/>
            <person name="Barry K."/>
            <person name="Grigoriev I.V."/>
            <person name="Crous P."/>
            <person name="Smith M.E."/>
        </authorList>
    </citation>
    <scope>NUCLEOTIDE SEQUENCE</scope>
    <source>
        <strain evidence="1">BCRC 34381</strain>
    </source>
</reference>
<dbReference type="EMBL" id="JANBOI010004099">
    <property type="protein sequence ID" value="KAJ1717984.1"/>
    <property type="molecule type" value="Genomic_DNA"/>
</dbReference>
<protein>
    <submittedName>
        <fullName evidence="1">Uncharacterized protein</fullName>
    </submittedName>
</protein>
<gene>
    <name evidence="1" type="ORF">LPJ61_006979</name>
</gene>
<organism evidence="1 2">
    <name type="scientific">Coemansia biformis</name>
    <dbReference type="NCBI Taxonomy" id="1286918"/>
    <lineage>
        <taxon>Eukaryota</taxon>
        <taxon>Fungi</taxon>
        <taxon>Fungi incertae sedis</taxon>
        <taxon>Zoopagomycota</taxon>
        <taxon>Kickxellomycotina</taxon>
        <taxon>Kickxellomycetes</taxon>
        <taxon>Kickxellales</taxon>
        <taxon>Kickxellaceae</taxon>
        <taxon>Coemansia</taxon>
    </lineage>
</organism>